<dbReference type="EMBL" id="RSCL01000007">
    <property type="protein sequence ID" value="RUT06127.1"/>
    <property type="molecule type" value="Genomic_DNA"/>
</dbReference>
<feature type="signal peptide" evidence="1">
    <location>
        <begin position="1"/>
        <end position="26"/>
    </location>
</feature>
<feature type="chain" id="PRO_5030083007" description="P pilus assembly protein, chaperone PapD" evidence="1">
    <location>
        <begin position="27"/>
        <end position="298"/>
    </location>
</feature>
<reference evidence="2" key="1">
    <citation type="submission" date="2018-12" db="EMBL/GenBank/DDBJ databases">
        <authorList>
            <person name="Will S."/>
            <person name="Neumann-Schaal M."/>
            <person name="Henke P."/>
        </authorList>
    </citation>
    <scope>NUCLEOTIDE SEQUENCE</scope>
    <source>
        <strain evidence="2">PCC 7102</strain>
    </source>
</reference>
<evidence type="ECO:0008006" key="4">
    <source>
        <dbReference type="Google" id="ProtNLM"/>
    </source>
</evidence>
<name>A0A3S1CLJ6_9CYAN</name>
<dbReference type="RefSeq" id="WP_127081794.1">
    <property type="nucleotide sequence ID" value="NZ_RSCL01000007.1"/>
</dbReference>
<dbReference type="SUPFAM" id="SSF49354">
    <property type="entry name" value="PapD-like"/>
    <property type="match status" value="1"/>
</dbReference>
<dbReference type="Proteomes" id="UP000271624">
    <property type="component" value="Unassembled WGS sequence"/>
</dbReference>
<gene>
    <name evidence="2" type="ORF">DSM106972_033330</name>
</gene>
<proteinExistence type="predicted"/>
<evidence type="ECO:0000313" key="3">
    <source>
        <dbReference type="Proteomes" id="UP000271624"/>
    </source>
</evidence>
<dbReference type="OrthoDB" id="509944at2"/>
<protein>
    <recommendedName>
        <fullName evidence="4">P pilus assembly protein, chaperone PapD</fullName>
    </recommendedName>
</protein>
<comment type="caution">
    <text evidence="2">The sequence shown here is derived from an EMBL/GenBank/DDBJ whole genome shotgun (WGS) entry which is preliminary data.</text>
</comment>
<dbReference type="InterPro" id="IPR013783">
    <property type="entry name" value="Ig-like_fold"/>
</dbReference>
<keyword evidence="1" id="KW-0732">Signal</keyword>
<reference evidence="2" key="2">
    <citation type="journal article" date="2019" name="Genome Biol. Evol.">
        <title>Day and night: Metabolic profiles and evolutionary relationships of six axenic non-marine cyanobacteria.</title>
        <authorList>
            <person name="Will S.E."/>
            <person name="Henke P."/>
            <person name="Boedeker C."/>
            <person name="Huang S."/>
            <person name="Brinkmann H."/>
            <person name="Rohde M."/>
            <person name="Jarek M."/>
            <person name="Friedl T."/>
            <person name="Seufert S."/>
            <person name="Schumacher M."/>
            <person name="Overmann J."/>
            <person name="Neumann-Schaal M."/>
            <person name="Petersen J."/>
        </authorList>
    </citation>
    <scope>NUCLEOTIDE SEQUENCE [LARGE SCALE GENOMIC DNA]</scope>
    <source>
        <strain evidence="2">PCC 7102</strain>
    </source>
</reference>
<accession>A0A3S1CLJ6</accession>
<sequence length="298" mass="32314">MSNQTVKILLSSLIALASLVPSSATAIEVTVTPPRFEVDINNKQSRSNSIKITNLSDKPAEMRAYIRNWVMNDKNEFKDAPSNEQSLDQWVVFTPSRFTIPPRSTQTVRFAIRPKIKPNSGEYRAVLYLEEVASNNPTTSSIKAIGRIGVVIYGYAGEIKRVGSIDSITVDTKPSGMRAVFDISNKGNAHVRMGGQYAIWRAANYPGAKATQFIAGAGSSKTKLPANVIDAGKIEFSPVLPNNRRQLALPLGKLPPGNYVLDINGDLSGMVVDKGIPFTVPNTNALPPNPKTTNSSTK</sequence>
<evidence type="ECO:0000313" key="2">
    <source>
        <dbReference type="EMBL" id="RUT06127.1"/>
    </source>
</evidence>
<evidence type="ECO:0000256" key="1">
    <source>
        <dbReference type="SAM" id="SignalP"/>
    </source>
</evidence>
<dbReference type="Gene3D" id="2.60.40.10">
    <property type="entry name" value="Immunoglobulins"/>
    <property type="match status" value="1"/>
</dbReference>
<keyword evidence="3" id="KW-1185">Reference proteome</keyword>
<organism evidence="2 3">
    <name type="scientific">Dulcicalothrix desertica PCC 7102</name>
    <dbReference type="NCBI Taxonomy" id="232991"/>
    <lineage>
        <taxon>Bacteria</taxon>
        <taxon>Bacillati</taxon>
        <taxon>Cyanobacteriota</taxon>
        <taxon>Cyanophyceae</taxon>
        <taxon>Nostocales</taxon>
        <taxon>Calotrichaceae</taxon>
        <taxon>Dulcicalothrix</taxon>
    </lineage>
</organism>
<dbReference type="InterPro" id="IPR008962">
    <property type="entry name" value="PapD-like_sf"/>
</dbReference>
<dbReference type="AlphaFoldDB" id="A0A3S1CLJ6"/>